<gene>
    <name evidence="1" type="ORF">ACFQPB_20930</name>
</gene>
<sequence>MVDFWVQTRDLPLGEFWLLHHPPSEDSFGEDTDGTEPERVHKLALRLIDPEALRGWSIPVANWSQIMPHLASWRRFPDKLLAQSIVVFADTWRTRDEILWQLRDRDATEVEAALYALVVEGRVVSPDLVTSPLSGTTQFKRV</sequence>
<protein>
    <submittedName>
        <fullName evidence="1">Uncharacterized protein</fullName>
    </submittedName>
</protein>
<proteinExistence type="predicted"/>
<dbReference type="RefSeq" id="WP_382227611.1">
    <property type="nucleotide sequence ID" value="NZ_JBHTCA010000029.1"/>
</dbReference>
<name>A0ABW2QPJ7_9BURK</name>
<comment type="caution">
    <text evidence="1">The sequence shown here is derived from an EMBL/GenBank/DDBJ whole genome shotgun (WGS) entry which is preliminary data.</text>
</comment>
<organism evidence="1 2">
    <name type="scientific">Hydrogenophaga atypica</name>
    <dbReference type="NCBI Taxonomy" id="249409"/>
    <lineage>
        <taxon>Bacteria</taxon>
        <taxon>Pseudomonadati</taxon>
        <taxon>Pseudomonadota</taxon>
        <taxon>Betaproteobacteria</taxon>
        <taxon>Burkholderiales</taxon>
        <taxon>Comamonadaceae</taxon>
        <taxon>Hydrogenophaga</taxon>
    </lineage>
</organism>
<accession>A0ABW2QPJ7</accession>
<dbReference type="EMBL" id="JBHTCA010000029">
    <property type="protein sequence ID" value="MFC7411334.1"/>
    <property type="molecule type" value="Genomic_DNA"/>
</dbReference>
<reference evidence="2" key="1">
    <citation type="journal article" date="2019" name="Int. J. Syst. Evol. Microbiol.">
        <title>The Global Catalogue of Microorganisms (GCM) 10K type strain sequencing project: providing services to taxonomists for standard genome sequencing and annotation.</title>
        <authorList>
            <consortium name="The Broad Institute Genomics Platform"/>
            <consortium name="The Broad Institute Genome Sequencing Center for Infectious Disease"/>
            <person name="Wu L."/>
            <person name="Ma J."/>
        </authorList>
    </citation>
    <scope>NUCLEOTIDE SEQUENCE [LARGE SCALE GENOMIC DNA]</scope>
    <source>
        <strain evidence="2">CGMCC 1.12371</strain>
    </source>
</reference>
<dbReference type="Proteomes" id="UP001596501">
    <property type="component" value="Unassembled WGS sequence"/>
</dbReference>
<evidence type="ECO:0000313" key="2">
    <source>
        <dbReference type="Proteomes" id="UP001596501"/>
    </source>
</evidence>
<evidence type="ECO:0000313" key="1">
    <source>
        <dbReference type="EMBL" id="MFC7411334.1"/>
    </source>
</evidence>
<keyword evidence="2" id="KW-1185">Reference proteome</keyword>